<evidence type="ECO:0000313" key="2">
    <source>
        <dbReference type="EMBL" id="MFD2673053.1"/>
    </source>
</evidence>
<feature type="transmembrane region" description="Helical" evidence="1">
    <location>
        <begin position="20"/>
        <end position="39"/>
    </location>
</feature>
<protein>
    <submittedName>
        <fullName evidence="2">TadE/TadG family type IV pilus assembly protein</fullName>
    </submittedName>
</protein>
<proteinExistence type="predicted"/>
<keyword evidence="1" id="KW-1133">Transmembrane helix</keyword>
<gene>
    <name evidence="2" type="ORF">ACFSUC_15895</name>
</gene>
<evidence type="ECO:0000313" key="3">
    <source>
        <dbReference type="Proteomes" id="UP001597497"/>
    </source>
</evidence>
<dbReference type="RefSeq" id="WP_379930609.1">
    <property type="nucleotide sequence ID" value="NZ_JBHUMM010000043.1"/>
</dbReference>
<keyword evidence="1" id="KW-0812">Transmembrane</keyword>
<reference evidence="3" key="1">
    <citation type="journal article" date="2019" name="Int. J. Syst. Evol. Microbiol.">
        <title>The Global Catalogue of Microorganisms (GCM) 10K type strain sequencing project: providing services to taxonomists for standard genome sequencing and annotation.</title>
        <authorList>
            <consortium name="The Broad Institute Genomics Platform"/>
            <consortium name="The Broad Institute Genome Sequencing Center for Infectious Disease"/>
            <person name="Wu L."/>
            <person name="Ma J."/>
        </authorList>
    </citation>
    <scope>NUCLEOTIDE SEQUENCE [LARGE SCALE GENOMIC DNA]</scope>
    <source>
        <strain evidence="3">KCTC 33676</strain>
    </source>
</reference>
<sequence>MRVLEKSRQLKRNEAGSFTLEAAIILPVLLLAVFMFFALTETVYQRIATEQEIHSGVERSAYVWNNSARDLVTGEVHPGQTDGLYWRWTSNDLFGWIRGGTQSSTYSFPDGPQNSGLLHRKLSRINQMVESPDYGELDFNHYWLFQLINGQETHTPDSAFFRWKVIEAPELEVASRSYVVDPIELNRTVDFLTTYAQKLTQRNIDKRQAQEKTAAFIALKNENASIGSHVEAVAYTRKLVGSVRHDFYLQTSEGKRKIDALDKDQVVHQAYYSFTKSSLAPQMRKDAELLKNSKDVNGIVYHFYKKGRNGTVGPDAALRKEIEALGIVVVIHDGE</sequence>
<dbReference type="EMBL" id="JBHUMM010000043">
    <property type="protein sequence ID" value="MFD2673053.1"/>
    <property type="molecule type" value="Genomic_DNA"/>
</dbReference>
<accession>A0ABW5RDE6</accession>
<evidence type="ECO:0000256" key="1">
    <source>
        <dbReference type="SAM" id="Phobius"/>
    </source>
</evidence>
<keyword evidence="1" id="KW-0472">Membrane</keyword>
<name>A0ABW5RDE6_9BACL</name>
<keyword evidence="3" id="KW-1185">Reference proteome</keyword>
<comment type="caution">
    <text evidence="2">The sequence shown here is derived from an EMBL/GenBank/DDBJ whole genome shotgun (WGS) entry which is preliminary data.</text>
</comment>
<dbReference type="Proteomes" id="UP001597497">
    <property type="component" value="Unassembled WGS sequence"/>
</dbReference>
<organism evidence="2 3">
    <name type="scientific">Marinicrinis sediminis</name>
    <dbReference type="NCBI Taxonomy" id="1652465"/>
    <lineage>
        <taxon>Bacteria</taxon>
        <taxon>Bacillati</taxon>
        <taxon>Bacillota</taxon>
        <taxon>Bacilli</taxon>
        <taxon>Bacillales</taxon>
        <taxon>Paenibacillaceae</taxon>
    </lineage>
</organism>